<dbReference type="GO" id="GO:0043190">
    <property type="term" value="C:ATP-binding cassette (ABC) transporter complex"/>
    <property type="evidence" value="ECO:0007669"/>
    <property type="project" value="InterPro"/>
</dbReference>
<name>A0A7X0D8J3_9ACTN</name>
<dbReference type="Gene3D" id="3.40.190.100">
    <property type="entry name" value="Glycine betaine-binding periplasmic protein, domain 2"/>
    <property type="match status" value="1"/>
</dbReference>
<dbReference type="InterPro" id="IPR007210">
    <property type="entry name" value="ABC_Gly_betaine_transp_sub-bd"/>
</dbReference>
<comment type="caution">
    <text evidence="3">The sequence shown here is derived from an EMBL/GenBank/DDBJ whole genome shotgun (WGS) entry which is preliminary data.</text>
</comment>
<proteinExistence type="predicted"/>
<feature type="signal peptide" evidence="1">
    <location>
        <begin position="1"/>
        <end position="28"/>
    </location>
</feature>
<reference evidence="3 4" key="1">
    <citation type="submission" date="2020-08" db="EMBL/GenBank/DDBJ databases">
        <title>Sequencing the genomes of 1000 actinobacteria strains.</title>
        <authorList>
            <person name="Klenk H.-P."/>
        </authorList>
    </citation>
    <scope>NUCLEOTIDE SEQUENCE [LARGE SCALE GENOMIC DNA]</scope>
    <source>
        <strain evidence="3 4">DSM 46659</strain>
    </source>
</reference>
<dbReference type="Pfam" id="PF04069">
    <property type="entry name" value="OpuAC"/>
    <property type="match status" value="1"/>
</dbReference>
<gene>
    <name evidence="3" type="ORF">HNR23_004139</name>
</gene>
<dbReference type="SUPFAM" id="SSF53850">
    <property type="entry name" value="Periplasmic binding protein-like II"/>
    <property type="match status" value="1"/>
</dbReference>
<organism evidence="3 4">
    <name type="scientific">Nocardiopsis mwathae</name>
    <dbReference type="NCBI Taxonomy" id="1472723"/>
    <lineage>
        <taxon>Bacteria</taxon>
        <taxon>Bacillati</taxon>
        <taxon>Actinomycetota</taxon>
        <taxon>Actinomycetes</taxon>
        <taxon>Streptosporangiales</taxon>
        <taxon>Nocardiopsidaceae</taxon>
        <taxon>Nocardiopsis</taxon>
    </lineage>
</organism>
<protein>
    <submittedName>
        <fullName evidence="3">Glycine betaine/proline transport system substrate-binding protein</fullName>
    </submittedName>
</protein>
<sequence>MSNTMFGSAAAKIAAASAATLFASACGAATDTEDGSDTVRIALNGWDGYRASAAVVSHLLETELGYETELLEVDEQTAWQELASDDADVILENWGHEDLMELYGDAENQLVVDGGPTGNKGTLGWYMPQYVVDEYPGIDTVAGLKEHTEVFTPGGAAASGDTTGRLLGSDPTFVTQDQGMINHFDLDLEIEYVGSEEDQIAKVRKLYADEKPVLFYFYEPQWAFEELDLVKVKFPEYVSMCEIDPEDIGCDYPAYKLNKVFRKGFADENSPAYRLLDNWEWTNDDQNEVAKMIAEDGLSPEDAAAAWIEENPDTWKPWLPADA</sequence>
<keyword evidence="4" id="KW-1185">Reference proteome</keyword>
<keyword evidence="1" id="KW-0732">Signal</keyword>
<dbReference type="Proteomes" id="UP000546642">
    <property type="component" value="Unassembled WGS sequence"/>
</dbReference>
<feature type="domain" description="ABC-type glycine betaine transport system substrate-binding" evidence="2">
    <location>
        <begin position="37"/>
        <end position="310"/>
    </location>
</feature>
<feature type="chain" id="PRO_5030525290" evidence="1">
    <location>
        <begin position="29"/>
        <end position="323"/>
    </location>
</feature>
<evidence type="ECO:0000313" key="4">
    <source>
        <dbReference type="Proteomes" id="UP000546642"/>
    </source>
</evidence>
<dbReference type="GO" id="GO:0022857">
    <property type="term" value="F:transmembrane transporter activity"/>
    <property type="evidence" value="ECO:0007669"/>
    <property type="project" value="InterPro"/>
</dbReference>
<evidence type="ECO:0000259" key="2">
    <source>
        <dbReference type="Pfam" id="PF04069"/>
    </source>
</evidence>
<evidence type="ECO:0000313" key="3">
    <source>
        <dbReference type="EMBL" id="MBB6174079.1"/>
    </source>
</evidence>
<dbReference type="RefSeq" id="WP_184077894.1">
    <property type="nucleotide sequence ID" value="NZ_JACHDS010000001.1"/>
</dbReference>
<dbReference type="Gene3D" id="3.40.190.10">
    <property type="entry name" value="Periplasmic binding protein-like II"/>
    <property type="match status" value="1"/>
</dbReference>
<dbReference type="AlphaFoldDB" id="A0A7X0D8J3"/>
<dbReference type="EMBL" id="JACHDS010000001">
    <property type="protein sequence ID" value="MBB6174079.1"/>
    <property type="molecule type" value="Genomic_DNA"/>
</dbReference>
<evidence type="ECO:0000256" key="1">
    <source>
        <dbReference type="SAM" id="SignalP"/>
    </source>
</evidence>
<accession>A0A7X0D8J3</accession>